<dbReference type="EMBL" id="KL363210">
    <property type="protein sequence ID" value="KFD54207.1"/>
    <property type="molecule type" value="Genomic_DNA"/>
</dbReference>
<dbReference type="EMBL" id="KL364040">
    <property type="protein sequence ID" value="KFD44950.1"/>
    <property type="molecule type" value="Genomic_DNA"/>
</dbReference>
<dbReference type="Proteomes" id="UP000030758">
    <property type="component" value="Unassembled WGS sequence"/>
</dbReference>
<evidence type="ECO:0000256" key="1">
    <source>
        <dbReference type="SAM" id="MobiDB-lite"/>
    </source>
</evidence>
<reference evidence="4 6" key="1">
    <citation type="journal article" date="2014" name="Nat. Genet.">
        <title>Genome and transcriptome of the porcine whipworm Trichuris suis.</title>
        <authorList>
            <person name="Jex A.R."/>
            <person name="Nejsum P."/>
            <person name="Schwarz E.M."/>
            <person name="Hu L."/>
            <person name="Young N.D."/>
            <person name="Hall R.S."/>
            <person name="Korhonen P.K."/>
            <person name="Liao S."/>
            <person name="Thamsborg S."/>
            <person name="Xia J."/>
            <person name="Xu P."/>
            <person name="Wang S."/>
            <person name="Scheerlinck J.P."/>
            <person name="Hofmann A."/>
            <person name="Sternberg P.W."/>
            <person name="Wang J."/>
            <person name="Gasser R.B."/>
        </authorList>
    </citation>
    <scope>NUCLEOTIDE SEQUENCE [LARGE SCALE GENOMIC DNA]</scope>
    <source>
        <strain evidence="4">DCEP-RM93F</strain>
        <strain evidence="2">DCEP-RM93M</strain>
    </source>
</reference>
<accession>A0A085NNX4</accession>
<dbReference type="OrthoDB" id="5803771at2759"/>
<keyword evidence="6" id="KW-1185">Reference proteome</keyword>
<feature type="region of interest" description="Disordered" evidence="1">
    <location>
        <begin position="153"/>
        <end position="177"/>
    </location>
</feature>
<dbReference type="AlphaFoldDB" id="A0A085NNX4"/>
<name>A0A085NNX4_9BILA</name>
<dbReference type="Proteomes" id="UP000030764">
    <property type="component" value="Unassembled WGS sequence"/>
</dbReference>
<evidence type="ECO:0000313" key="4">
    <source>
        <dbReference type="EMBL" id="KFD71170.1"/>
    </source>
</evidence>
<evidence type="ECO:0000313" key="6">
    <source>
        <dbReference type="Proteomes" id="UP000030764"/>
    </source>
</evidence>
<evidence type="ECO:0000313" key="5">
    <source>
        <dbReference type="EMBL" id="KFD71172.1"/>
    </source>
</evidence>
<protein>
    <submittedName>
        <fullName evidence="4">Uncharacterized protein</fullName>
    </submittedName>
</protein>
<gene>
    <name evidence="3" type="ORF">M513_04984</name>
    <name evidence="2" type="ORF">M513_14172</name>
    <name evidence="4" type="ORF">M514_16517</name>
    <name evidence="5" type="ORF">M514_16519</name>
</gene>
<dbReference type="EMBL" id="KL367483">
    <property type="protein sequence ID" value="KFD71172.1"/>
    <property type="molecule type" value="Genomic_DNA"/>
</dbReference>
<proteinExistence type="predicted"/>
<evidence type="ECO:0000313" key="3">
    <source>
        <dbReference type="EMBL" id="KFD54207.1"/>
    </source>
</evidence>
<evidence type="ECO:0000313" key="2">
    <source>
        <dbReference type="EMBL" id="KFD44950.1"/>
    </source>
</evidence>
<organism evidence="4">
    <name type="scientific">Trichuris suis</name>
    <name type="common">pig whipworm</name>
    <dbReference type="NCBI Taxonomy" id="68888"/>
    <lineage>
        <taxon>Eukaryota</taxon>
        <taxon>Metazoa</taxon>
        <taxon>Ecdysozoa</taxon>
        <taxon>Nematoda</taxon>
        <taxon>Enoplea</taxon>
        <taxon>Dorylaimia</taxon>
        <taxon>Trichinellida</taxon>
        <taxon>Trichuridae</taxon>
        <taxon>Trichuris</taxon>
    </lineage>
</organism>
<sequence>MPFFRRCTLTAEEKKTYEKATKMLSDHFRGARSIVYELARLHRTVQREKEPADSFINAVFAQAENCDLDNLKIPTKDLLTQSQLIAGMANRKLAAELQIDPSITLQQVVQRLRLDENIVSQHAMIHEASHAADGGDKVDFVASKVDAATRYGKRVDAPDRYRRQRSEEAARMPELRL</sequence>
<dbReference type="EMBL" id="KL367483">
    <property type="protein sequence ID" value="KFD71170.1"/>
    <property type="molecule type" value="Genomic_DNA"/>
</dbReference>